<dbReference type="AlphaFoldDB" id="A0A5D2GBU3"/>
<dbReference type="Proteomes" id="UP000323506">
    <property type="component" value="Chromosome A05"/>
</dbReference>
<keyword evidence="6" id="KW-1185">Reference proteome</keyword>
<comment type="subunit">
    <text evidence="2">P1 and P2 exist as dimers at the large ribosomal subunit.</text>
</comment>
<dbReference type="InterPro" id="IPR038716">
    <property type="entry name" value="P1/P2_N_sf"/>
</dbReference>
<dbReference type="Gene3D" id="1.10.10.1410">
    <property type="match status" value="1"/>
</dbReference>
<sequence length="99" mass="11120">MSSNTHFHPFTANPSLFPFPPWLHFHSRSHDIKVKIKVVAVYLLAVLEGNASPSTDDLKVWNQNKEEKVISPPACNTPYPSRGIKFYNNGSSLVQSRAL</sequence>
<proteinExistence type="inferred from homology"/>
<keyword evidence="3" id="KW-0689">Ribosomal protein</keyword>
<organism evidence="5 6">
    <name type="scientific">Gossypium darwinii</name>
    <name type="common">Darwin's cotton</name>
    <name type="synonym">Gossypium barbadense var. darwinii</name>
    <dbReference type="NCBI Taxonomy" id="34276"/>
    <lineage>
        <taxon>Eukaryota</taxon>
        <taxon>Viridiplantae</taxon>
        <taxon>Streptophyta</taxon>
        <taxon>Embryophyta</taxon>
        <taxon>Tracheophyta</taxon>
        <taxon>Spermatophyta</taxon>
        <taxon>Magnoliopsida</taxon>
        <taxon>eudicotyledons</taxon>
        <taxon>Gunneridae</taxon>
        <taxon>Pentapetalae</taxon>
        <taxon>rosids</taxon>
        <taxon>malvids</taxon>
        <taxon>Malvales</taxon>
        <taxon>Malvaceae</taxon>
        <taxon>Malvoideae</taxon>
        <taxon>Gossypium</taxon>
    </lineage>
</organism>
<protein>
    <submittedName>
        <fullName evidence="5">Uncharacterized protein</fullName>
    </submittedName>
</protein>
<name>A0A5D2GBU3_GOSDA</name>
<accession>A0A5D2GBU3</accession>
<dbReference type="GO" id="GO:0005840">
    <property type="term" value="C:ribosome"/>
    <property type="evidence" value="ECO:0007669"/>
    <property type="project" value="UniProtKB-KW"/>
</dbReference>
<evidence type="ECO:0000256" key="3">
    <source>
        <dbReference type="ARBA" id="ARBA00022980"/>
    </source>
</evidence>
<comment type="similarity">
    <text evidence="1">Belongs to the eukaryotic ribosomal protein P1/P2 family.</text>
</comment>
<reference evidence="5 6" key="1">
    <citation type="submission" date="2019-06" db="EMBL/GenBank/DDBJ databases">
        <title>WGS assembly of Gossypium darwinii.</title>
        <authorList>
            <person name="Chen Z.J."/>
            <person name="Sreedasyam A."/>
            <person name="Ando A."/>
            <person name="Song Q."/>
            <person name="De L."/>
            <person name="Hulse-Kemp A."/>
            <person name="Ding M."/>
            <person name="Ye W."/>
            <person name="Kirkbride R."/>
            <person name="Jenkins J."/>
            <person name="Plott C."/>
            <person name="Lovell J."/>
            <person name="Lin Y.-M."/>
            <person name="Vaughn R."/>
            <person name="Liu B."/>
            <person name="Li W."/>
            <person name="Simpson S."/>
            <person name="Scheffler B."/>
            <person name="Saski C."/>
            <person name="Grover C."/>
            <person name="Hu G."/>
            <person name="Conover J."/>
            <person name="Carlson J."/>
            <person name="Shu S."/>
            <person name="Boston L."/>
            <person name="Williams M."/>
            <person name="Peterson D."/>
            <person name="Mcgee K."/>
            <person name="Jones D."/>
            <person name="Wendel J."/>
            <person name="Stelly D."/>
            <person name="Grimwood J."/>
            <person name="Schmutz J."/>
        </authorList>
    </citation>
    <scope>NUCLEOTIDE SEQUENCE [LARGE SCALE GENOMIC DNA]</scope>
    <source>
        <strain evidence="5">1808015.09</strain>
    </source>
</reference>
<evidence type="ECO:0000313" key="5">
    <source>
        <dbReference type="EMBL" id="TYH15422.1"/>
    </source>
</evidence>
<evidence type="ECO:0000313" key="6">
    <source>
        <dbReference type="Proteomes" id="UP000323506"/>
    </source>
</evidence>
<evidence type="ECO:0000256" key="2">
    <source>
        <dbReference type="ARBA" id="ARBA00011266"/>
    </source>
</evidence>
<evidence type="ECO:0000256" key="1">
    <source>
        <dbReference type="ARBA" id="ARBA00005436"/>
    </source>
</evidence>
<gene>
    <name evidence="5" type="ORF">ES288_A05G040900v1</name>
</gene>
<keyword evidence="4" id="KW-0687">Ribonucleoprotein</keyword>
<dbReference type="GO" id="GO:1990904">
    <property type="term" value="C:ribonucleoprotein complex"/>
    <property type="evidence" value="ECO:0007669"/>
    <property type="project" value="UniProtKB-KW"/>
</dbReference>
<evidence type="ECO:0000256" key="4">
    <source>
        <dbReference type="ARBA" id="ARBA00023274"/>
    </source>
</evidence>
<dbReference type="EMBL" id="CM017692">
    <property type="protein sequence ID" value="TYH15422.1"/>
    <property type="molecule type" value="Genomic_DNA"/>
</dbReference>